<proteinExistence type="predicted"/>
<dbReference type="InterPro" id="IPR010787">
    <property type="entry name" value="DUF1385"/>
</dbReference>
<evidence type="ECO:0008006" key="4">
    <source>
        <dbReference type="Google" id="ProtNLM"/>
    </source>
</evidence>
<reference evidence="2 3" key="1">
    <citation type="journal article" date="2021" name="Nat. Commun.">
        <title>Isolation of a member of the candidate phylum Atribacteria reveals a unique cell membrane structure.</title>
        <authorList>
            <person name="Taiki K."/>
            <person name="Nobu M.K."/>
            <person name="Kusada H."/>
            <person name="Meng X.-Y."/>
            <person name="Hosoki N."/>
            <person name="Uematsu K."/>
            <person name="Yoshioka H."/>
            <person name="Kamagata Y."/>
            <person name="Tamaki H."/>
        </authorList>
    </citation>
    <scope>NUCLEOTIDE SEQUENCE [LARGE SCALE GENOMIC DNA]</scope>
    <source>
        <strain evidence="2 3">RT761</strain>
    </source>
</reference>
<dbReference type="Proteomes" id="UP000594463">
    <property type="component" value="Chromosome"/>
</dbReference>
<evidence type="ECO:0000313" key="2">
    <source>
        <dbReference type="EMBL" id="QPM68845.1"/>
    </source>
</evidence>
<gene>
    <name evidence="2" type="ORF">RT761_02071</name>
</gene>
<keyword evidence="3" id="KW-1185">Reference proteome</keyword>
<dbReference type="KEGG" id="alam:RT761_02071"/>
<dbReference type="PANTHER" id="PTHR42867:SF1">
    <property type="entry name" value="MEMBRANE PROTEIN-RELATED"/>
    <property type="match status" value="1"/>
</dbReference>
<dbReference type="PANTHER" id="PTHR42867">
    <property type="entry name" value="MEMBRANE PROTEIN-RELATED"/>
    <property type="match status" value="1"/>
</dbReference>
<keyword evidence="1" id="KW-1133">Transmembrane helix</keyword>
<sequence length="297" mass="33465">MEQKIKPEKCEKHNVGGQAIIEGVMMRSPWKISIAVRKPNGTIVTDIKEKPILSKTNKFFALPIVRGVVNMVDSLIIGLKALSLSATLAMDEEEEKLSAFDLSIAMLLAFGLFVGLFIALPTFLTSRIDHYIHSTILYNIVEGLIRVTIFLLYLYIISRMKDIKRIFEYHGAEHKTIFAYENGKELTLENIRKYTTHHPRCGTNWLMIVMIISIFIFSFLGRPGIITRIISRVALIPIVAGLAYEAIRLLSKYQDRGLANILAYPGLLLQRITTQEPDDSQLEVAVAALKGSLKEEC</sequence>
<keyword evidence="1" id="KW-0812">Transmembrane</keyword>
<feature type="transmembrane region" description="Helical" evidence="1">
    <location>
        <begin position="136"/>
        <end position="156"/>
    </location>
</feature>
<feature type="transmembrane region" description="Helical" evidence="1">
    <location>
        <begin position="202"/>
        <end position="220"/>
    </location>
</feature>
<dbReference type="AlphaFoldDB" id="A0A7T1F3X6"/>
<feature type="transmembrane region" description="Helical" evidence="1">
    <location>
        <begin position="104"/>
        <end position="124"/>
    </location>
</feature>
<dbReference type="Pfam" id="PF07136">
    <property type="entry name" value="DUF1385"/>
    <property type="match status" value="1"/>
</dbReference>
<dbReference type="EMBL" id="CP065383">
    <property type="protein sequence ID" value="QPM68845.1"/>
    <property type="molecule type" value="Genomic_DNA"/>
</dbReference>
<evidence type="ECO:0000313" key="3">
    <source>
        <dbReference type="Proteomes" id="UP000594463"/>
    </source>
</evidence>
<keyword evidence="1" id="KW-0472">Membrane</keyword>
<accession>A0A7T1F3X6</accession>
<evidence type="ECO:0000256" key="1">
    <source>
        <dbReference type="SAM" id="Phobius"/>
    </source>
</evidence>
<protein>
    <recommendedName>
        <fullName evidence="4">DUF1385 domain-containing protein</fullName>
    </recommendedName>
</protein>
<organism evidence="2 3">
    <name type="scientific">Atribacter laminatus</name>
    <dbReference type="NCBI Taxonomy" id="2847778"/>
    <lineage>
        <taxon>Bacteria</taxon>
        <taxon>Pseudomonadati</taxon>
        <taxon>Atribacterota</taxon>
        <taxon>Atribacteria</taxon>
        <taxon>Atribacterales</taxon>
        <taxon>Atribacteraceae</taxon>
        <taxon>Atribacter</taxon>
    </lineage>
</organism>
<feature type="transmembrane region" description="Helical" evidence="1">
    <location>
        <begin position="226"/>
        <end position="247"/>
    </location>
</feature>
<name>A0A7T1F3X6_ATRLM</name>